<feature type="region of interest" description="Disordered" evidence="1">
    <location>
        <begin position="137"/>
        <end position="157"/>
    </location>
</feature>
<dbReference type="EMBL" id="JACHJK010000008">
    <property type="protein sequence ID" value="MBB5929086.1"/>
    <property type="molecule type" value="Genomic_DNA"/>
</dbReference>
<evidence type="ECO:0000256" key="1">
    <source>
        <dbReference type="SAM" id="MobiDB-lite"/>
    </source>
</evidence>
<dbReference type="Proteomes" id="UP000585836">
    <property type="component" value="Unassembled WGS sequence"/>
</dbReference>
<keyword evidence="3" id="KW-1185">Reference proteome</keyword>
<name>A0A7W9USJ4_9ACTN</name>
<comment type="caution">
    <text evidence="2">The sequence shown here is derived from an EMBL/GenBank/DDBJ whole genome shotgun (WGS) entry which is preliminary data.</text>
</comment>
<gene>
    <name evidence="2" type="ORF">FHS34_004570</name>
</gene>
<dbReference type="AlphaFoldDB" id="A0A7W9USJ4"/>
<dbReference type="RefSeq" id="WP_184968249.1">
    <property type="nucleotide sequence ID" value="NZ_JACHJK010000008.1"/>
</dbReference>
<evidence type="ECO:0000313" key="3">
    <source>
        <dbReference type="Proteomes" id="UP000585836"/>
    </source>
</evidence>
<sequence length="157" mass="16595">MRHGAELAERIAERRAGTGDPRALLGELRRALVLVPLDRRGLWTGHFGGVRWVFAFTGEEALARFAQARAREPGRSQDSARPWEFAELLGARLLDEIIPAMGEPAGVAVDVADPDGSMFFPPAMGIVPEEAAVDAPGRLVGGTDATHGTDKTAGGAA</sequence>
<organism evidence="2 3">
    <name type="scientific">Streptomyces echinatus</name>
    <dbReference type="NCBI Taxonomy" id="67293"/>
    <lineage>
        <taxon>Bacteria</taxon>
        <taxon>Bacillati</taxon>
        <taxon>Actinomycetota</taxon>
        <taxon>Actinomycetes</taxon>
        <taxon>Kitasatosporales</taxon>
        <taxon>Streptomycetaceae</taxon>
        <taxon>Streptomyces</taxon>
    </lineage>
</organism>
<evidence type="ECO:0000313" key="2">
    <source>
        <dbReference type="EMBL" id="MBB5929086.1"/>
    </source>
</evidence>
<evidence type="ECO:0008006" key="4">
    <source>
        <dbReference type="Google" id="ProtNLM"/>
    </source>
</evidence>
<reference evidence="2 3" key="1">
    <citation type="submission" date="2020-08" db="EMBL/GenBank/DDBJ databases">
        <title>Genomic Encyclopedia of Type Strains, Phase III (KMG-III): the genomes of soil and plant-associated and newly described type strains.</title>
        <authorList>
            <person name="Whitman W."/>
        </authorList>
    </citation>
    <scope>NUCLEOTIDE SEQUENCE [LARGE SCALE GENOMIC DNA]</scope>
    <source>
        <strain evidence="2 3">CECT 3313</strain>
    </source>
</reference>
<protein>
    <recommendedName>
        <fullName evidence="4">SseB protein N-terminal domain-containing protein</fullName>
    </recommendedName>
</protein>
<proteinExistence type="predicted"/>
<accession>A0A7W9USJ4</accession>